<evidence type="ECO:0000313" key="5">
    <source>
        <dbReference type="Proteomes" id="UP000249799"/>
    </source>
</evidence>
<name>A0A2Z4FND5_9DELT</name>
<organism evidence="4 5">
    <name type="scientific">Bradymonas sediminis</name>
    <dbReference type="NCBI Taxonomy" id="1548548"/>
    <lineage>
        <taxon>Bacteria</taxon>
        <taxon>Deltaproteobacteria</taxon>
        <taxon>Bradymonadales</taxon>
        <taxon>Bradymonadaceae</taxon>
        <taxon>Bradymonas</taxon>
    </lineage>
</organism>
<dbReference type="InterPro" id="IPR032856">
    <property type="entry name" value="GDE_N_bis"/>
</dbReference>
<dbReference type="RefSeq" id="WP_111335972.1">
    <property type="nucleotide sequence ID" value="NZ_CP030032.1"/>
</dbReference>
<feature type="domain" description="Putative glycogen debranching enzyme N-terminal" evidence="2">
    <location>
        <begin position="22"/>
        <end position="113"/>
    </location>
</feature>
<keyword evidence="5" id="KW-1185">Reference proteome</keyword>
<sequence>MTDTDFHILTTSMINAGRTRVLKQANLFVVYDEDGDISSEGGGSHGLYMNDMRHLSMLEFRLWEQKPVLLSSTIVEDNSLLTVDLTNPELIETETQKKLERTSKSRREKLVAGTQTGGASVVVEQGDAPGDQGAARSDEGDEDQGEPVRLTRILSDTLHIHRSKFVTEDTAHEKIRMHNYGEATLTVPIVVRFEADFIDMFEVRGTPRDECGEFLETTVTDVSVRFGYIGLDHVQRETRVAFVQRPDSLSANEARFEFEIGPGQRRELTYSVECAIKELAHDAPAEASENGLDSGDPQALARLGFGRAAGYRQAYAQMSERMRAAHTARCRFDSSNVFYNLMLGRADADLQMLATETEHGLYPYAGTPWFNTVFGRDGLICAYQVLNIRPEISRGVLGYLAAHQAAEFSDERDAEPGKILHEIRHDEMANTGEVPFSYYYGSIDSTPLFVALAGAYLRRSGDLEFIKSIWPMIVKAIEWIDVYGDRDGDGYVEYGRRTAQGLRQQGWKDSDDSVYHADGTLADAPIALCEVQGYVFAARRAAAQIAEALGEEEYARAQRRQAMELKERFQRDFWDEALGTYVLALDGAKRACRVRSSNAGHCLFSGIATLERAQQVGKQLLEDDFFNGWGVRTMPLGQVRYNPISYHNGSVWPHDNTMIAMGLARYGLKDEALRIMAGLYHASRYFELNRMPELFCGFERRPSEGPTLYPVACAPQAWAAGGVFLLLDAALGLYVDGRQGLVKFHNPRLPDFLDTLRIRRVQVGDAMVDIELKRYRNDVGVQILKRRGKVEVMVVK</sequence>
<dbReference type="Gene3D" id="1.50.10.10">
    <property type="match status" value="1"/>
</dbReference>
<accession>A0A2Z4FND5</accession>
<dbReference type="Proteomes" id="UP000249799">
    <property type="component" value="Chromosome"/>
</dbReference>
<dbReference type="Pfam" id="PF22422">
    <property type="entry name" value="MGH1-like_GH"/>
    <property type="match status" value="1"/>
</dbReference>
<evidence type="ECO:0000259" key="3">
    <source>
        <dbReference type="Pfam" id="PF22422"/>
    </source>
</evidence>
<dbReference type="GO" id="GO:0005975">
    <property type="term" value="P:carbohydrate metabolic process"/>
    <property type="evidence" value="ECO:0007669"/>
    <property type="project" value="InterPro"/>
</dbReference>
<dbReference type="AlphaFoldDB" id="A0A2Z4FND5"/>
<reference evidence="4 5" key="1">
    <citation type="submission" date="2018-06" db="EMBL/GenBank/DDBJ databases">
        <title>Lujinxingia sediminis gen. nov. sp. nov., a new facultative anaerobic member of the class Deltaproteobacteria, and proposal of Lujinxingaceae fam. nov.</title>
        <authorList>
            <person name="Guo L.-Y."/>
            <person name="Li C.-M."/>
            <person name="Wang S."/>
            <person name="Du Z.-J."/>
        </authorList>
    </citation>
    <scope>NUCLEOTIDE SEQUENCE [LARGE SCALE GENOMIC DNA]</scope>
    <source>
        <strain evidence="4 5">FA350</strain>
    </source>
</reference>
<dbReference type="SUPFAM" id="SSF48208">
    <property type="entry name" value="Six-hairpin glycosidases"/>
    <property type="match status" value="1"/>
</dbReference>
<dbReference type="InterPro" id="IPR012341">
    <property type="entry name" value="6hp_glycosidase-like_sf"/>
</dbReference>
<dbReference type="InterPro" id="IPR008928">
    <property type="entry name" value="6-hairpin_glycosidase_sf"/>
</dbReference>
<dbReference type="EMBL" id="CP030032">
    <property type="protein sequence ID" value="AWV90489.1"/>
    <property type="molecule type" value="Genomic_DNA"/>
</dbReference>
<dbReference type="Pfam" id="PF14742">
    <property type="entry name" value="GDE_N_bis"/>
    <property type="match status" value="2"/>
</dbReference>
<feature type="region of interest" description="Disordered" evidence="1">
    <location>
        <begin position="96"/>
        <end position="146"/>
    </location>
</feature>
<evidence type="ECO:0000313" key="4">
    <source>
        <dbReference type="EMBL" id="AWV90489.1"/>
    </source>
</evidence>
<feature type="domain" description="Mannosylglycerate hydrolase MGH1-like glycoside hydrolase" evidence="3">
    <location>
        <begin position="447"/>
        <end position="682"/>
    </location>
</feature>
<dbReference type="InterPro" id="IPR054491">
    <property type="entry name" value="MGH1-like_GH"/>
</dbReference>
<evidence type="ECO:0000259" key="2">
    <source>
        <dbReference type="Pfam" id="PF14742"/>
    </source>
</evidence>
<gene>
    <name evidence="4" type="ORF">DN745_14595</name>
</gene>
<evidence type="ECO:0000256" key="1">
    <source>
        <dbReference type="SAM" id="MobiDB-lite"/>
    </source>
</evidence>
<feature type="compositionally biased region" description="Basic and acidic residues" evidence="1">
    <location>
        <begin position="96"/>
        <end position="110"/>
    </location>
</feature>
<proteinExistence type="predicted"/>
<dbReference type="OrthoDB" id="9761875at2"/>
<dbReference type="KEGG" id="bsed:DN745_14595"/>
<protein>
    <submittedName>
        <fullName evidence="4">Amylo-alpha-1,6-glucosidase</fullName>
    </submittedName>
</protein>
<feature type="domain" description="Putative glycogen debranching enzyme N-terminal" evidence="2">
    <location>
        <begin position="151"/>
        <end position="270"/>
    </location>
</feature>